<dbReference type="EMBL" id="BSXT01003706">
    <property type="protein sequence ID" value="GMF55370.1"/>
    <property type="molecule type" value="Genomic_DNA"/>
</dbReference>
<evidence type="ECO:0000313" key="2">
    <source>
        <dbReference type="Proteomes" id="UP001165121"/>
    </source>
</evidence>
<comment type="caution">
    <text evidence="1">The sequence shown here is derived from an EMBL/GenBank/DDBJ whole genome shotgun (WGS) entry which is preliminary data.</text>
</comment>
<proteinExistence type="predicted"/>
<gene>
    <name evidence="1" type="ORF">Pfra01_002331300</name>
</gene>
<organism evidence="1 2">
    <name type="scientific">Phytophthora fragariaefolia</name>
    <dbReference type="NCBI Taxonomy" id="1490495"/>
    <lineage>
        <taxon>Eukaryota</taxon>
        <taxon>Sar</taxon>
        <taxon>Stramenopiles</taxon>
        <taxon>Oomycota</taxon>
        <taxon>Peronosporomycetes</taxon>
        <taxon>Peronosporales</taxon>
        <taxon>Peronosporaceae</taxon>
        <taxon>Phytophthora</taxon>
    </lineage>
</organism>
<protein>
    <submittedName>
        <fullName evidence="1">Unnamed protein product</fullName>
    </submittedName>
</protein>
<reference evidence="1" key="1">
    <citation type="submission" date="2023-04" db="EMBL/GenBank/DDBJ databases">
        <title>Phytophthora fragariaefolia NBRC 109709.</title>
        <authorList>
            <person name="Ichikawa N."/>
            <person name="Sato H."/>
            <person name="Tonouchi N."/>
        </authorList>
    </citation>
    <scope>NUCLEOTIDE SEQUENCE</scope>
    <source>
        <strain evidence="1">NBRC 109709</strain>
    </source>
</reference>
<dbReference type="Proteomes" id="UP001165121">
    <property type="component" value="Unassembled WGS sequence"/>
</dbReference>
<evidence type="ECO:0000313" key="1">
    <source>
        <dbReference type="EMBL" id="GMF55370.1"/>
    </source>
</evidence>
<name>A0A9W7D3G5_9STRA</name>
<keyword evidence="2" id="KW-1185">Reference proteome</keyword>
<sequence>MAPVAVPTEEPTTEYRRLFSEEELTAIEENQWTDPETEEYDKELEDRLYRLDEVELNERVKRNALRSKELSLEELSAILNIPIEVLEFDRARKAPRRGLTVLNLRVKCHQTS</sequence>
<accession>A0A9W7D3G5</accession>
<dbReference type="AlphaFoldDB" id="A0A9W7D3G5"/>